<reference evidence="1" key="1">
    <citation type="submission" date="2022-11" db="EMBL/GenBank/DDBJ databases">
        <authorList>
            <person name="Kikuchi T."/>
        </authorList>
    </citation>
    <scope>NUCLEOTIDE SEQUENCE</scope>
    <source>
        <strain evidence="1">PS1010</strain>
    </source>
</reference>
<sequence length="386" mass="45378">MESSHEFARRFQTTSRVVIFRCSHFELFNQTSPTDLHSHLIQQPTNTISKKFHQLSFVKQDLLWSFCALSHLEKMDPIDTGFVDLPYEMREIIIDKMDAYGRHLFARTCVTAKNDVARNGHYIDRLRLKRISKKWYNISVEFEEKLFEKRFCINKFTIANNFILKSARSVTYLSLSENHWQIWKIAPVQFSKLCVLILTTRRPQALLTKINTTRPLELLGINPCITLSQLDLVINKVKQVSRGIYCPTCTLSFDNVQSLAASSISIGLKNRNIEELYNYVKDWHLERIQDSVQTIRFYLHMEIDWIQFCNRVGVNPRTERFQLSLPYSTRNDSQFYCQVERSDISTYTMKHHIEIRQNLVIISRNKINEESLTNPLIHVAADVFTQ</sequence>
<comment type="caution">
    <text evidence="1">The sequence shown here is derived from an EMBL/GenBank/DDBJ whole genome shotgun (WGS) entry which is preliminary data.</text>
</comment>
<proteinExistence type="predicted"/>
<accession>A0A9P1J3D4</accession>
<organism evidence="1 2">
    <name type="scientific">Caenorhabditis angaria</name>
    <dbReference type="NCBI Taxonomy" id="860376"/>
    <lineage>
        <taxon>Eukaryota</taxon>
        <taxon>Metazoa</taxon>
        <taxon>Ecdysozoa</taxon>
        <taxon>Nematoda</taxon>
        <taxon>Chromadorea</taxon>
        <taxon>Rhabditida</taxon>
        <taxon>Rhabditina</taxon>
        <taxon>Rhabditomorpha</taxon>
        <taxon>Rhabditoidea</taxon>
        <taxon>Rhabditidae</taxon>
        <taxon>Peloderinae</taxon>
        <taxon>Caenorhabditis</taxon>
    </lineage>
</organism>
<dbReference type="AlphaFoldDB" id="A0A9P1J3D4"/>
<name>A0A9P1J3D4_9PELO</name>
<evidence type="ECO:0000313" key="1">
    <source>
        <dbReference type="EMBL" id="CAI5456183.1"/>
    </source>
</evidence>
<dbReference type="Proteomes" id="UP001152747">
    <property type="component" value="Unassembled WGS sequence"/>
</dbReference>
<keyword evidence="2" id="KW-1185">Reference proteome</keyword>
<dbReference type="EMBL" id="CANHGI010000006">
    <property type="protein sequence ID" value="CAI5456183.1"/>
    <property type="molecule type" value="Genomic_DNA"/>
</dbReference>
<evidence type="ECO:0000313" key="2">
    <source>
        <dbReference type="Proteomes" id="UP001152747"/>
    </source>
</evidence>
<gene>
    <name evidence="1" type="ORF">CAMP_LOCUS18820</name>
</gene>
<protein>
    <submittedName>
        <fullName evidence="1">Uncharacterized protein</fullName>
    </submittedName>
</protein>